<evidence type="ECO:0000259" key="12">
    <source>
        <dbReference type="Pfam" id="PF05697"/>
    </source>
</evidence>
<dbReference type="Proteomes" id="UP001431693">
    <property type="component" value="Unassembled WGS sequence"/>
</dbReference>
<evidence type="ECO:0000313" key="14">
    <source>
        <dbReference type="EMBL" id="MDJ1128523.1"/>
    </source>
</evidence>
<dbReference type="InterPro" id="IPR037041">
    <property type="entry name" value="Trigger_fac_C_sf"/>
</dbReference>
<feature type="domain" description="Trigger factor C-terminal" evidence="13">
    <location>
        <begin position="268"/>
        <end position="426"/>
    </location>
</feature>
<evidence type="ECO:0000256" key="9">
    <source>
        <dbReference type="ARBA" id="ARBA00023306"/>
    </source>
</evidence>
<comment type="function">
    <text evidence="11">Involved in protein export. Acts as a chaperone by maintaining the newly synthesized protein in an open conformation. Functions as a peptidyl-prolyl cis-trans isomerase.</text>
</comment>
<evidence type="ECO:0000256" key="3">
    <source>
        <dbReference type="ARBA" id="ARBA00013194"/>
    </source>
</evidence>
<reference evidence="14" key="1">
    <citation type="submission" date="2023-05" db="EMBL/GenBank/DDBJ databases">
        <title>[olsenella] sp. nov., isolated from a pig farm feces dump.</title>
        <authorList>
            <person name="Chang Y.-H."/>
        </authorList>
    </citation>
    <scope>NUCLEOTIDE SEQUENCE</scope>
    <source>
        <strain evidence="14">YH-ols2217</strain>
    </source>
</reference>
<evidence type="ECO:0000256" key="1">
    <source>
        <dbReference type="ARBA" id="ARBA00000971"/>
    </source>
</evidence>
<dbReference type="InterPro" id="IPR008880">
    <property type="entry name" value="Trigger_fac_C"/>
</dbReference>
<gene>
    <name evidence="11 14" type="primary">tig</name>
    <name evidence="14" type="ORF">QJ043_00275</name>
</gene>
<dbReference type="HAMAP" id="MF_00303">
    <property type="entry name" value="Trigger_factor_Tig"/>
    <property type="match status" value="1"/>
</dbReference>
<comment type="domain">
    <text evidence="11">Consists of 3 domains; the N-terminus binds the ribosome, the middle domain has PPIase activity, while the C-terminus has intrinsic chaperone activity on its own.</text>
</comment>
<comment type="catalytic activity">
    <reaction evidence="1 11">
        <text>[protein]-peptidylproline (omega=180) = [protein]-peptidylproline (omega=0)</text>
        <dbReference type="Rhea" id="RHEA:16237"/>
        <dbReference type="Rhea" id="RHEA-COMP:10747"/>
        <dbReference type="Rhea" id="RHEA-COMP:10748"/>
        <dbReference type="ChEBI" id="CHEBI:83833"/>
        <dbReference type="ChEBI" id="CHEBI:83834"/>
        <dbReference type="EC" id="5.2.1.8"/>
    </reaction>
</comment>
<keyword evidence="7 11" id="KW-0143">Chaperone</keyword>
<evidence type="ECO:0000256" key="7">
    <source>
        <dbReference type="ARBA" id="ARBA00023186"/>
    </source>
</evidence>
<dbReference type="InterPro" id="IPR005215">
    <property type="entry name" value="Trig_fac"/>
</dbReference>
<dbReference type="InterPro" id="IPR008881">
    <property type="entry name" value="Trigger_fac_ribosome-bd_bac"/>
</dbReference>
<evidence type="ECO:0000259" key="13">
    <source>
        <dbReference type="Pfam" id="PF05698"/>
    </source>
</evidence>
<keyword evidence="15" id="KW-1185">Reference proteome</keyword>
<evidence type="ECO:0000256" key="2">
    <source>
        <dbReference type="ARBA" id="ARBA00005464"/>
    </source>
</evidence>
<comment type="similarity">
    <text evidence="2 11">Belongs to the FKBP-type PPIase family. Tig subfamily.</text>
</comment>
<feature type="domain" description="Trigger factor ribosome-binding bacterial" evidence="12">
    <location>
        <begin position="4"/>
        <end position="148"/>
    </location>
</feature>
<protein>
    <recommendedName>
        <fullName evidence="4 11">Trigger factor</fullName>
        <shortName evidence="11">TF</shortName>
        <ecNumber evidence="3 11">5.2.1.8</ecNumber>
    </recommendedName>
    <alternativeName>
        <fullName evidence="10 11">PPIase</fullName>
    </alternativeName>
</protein>
<dbReference type="InterPro" id="IPR027304">
    <property type="entry name" value="Trigger_fact/SurA_dom_sf"/>
</dbReference>
<dbReference type="Pfam" id="PF05698">
    <property type="entry name" value="Trigger_C"/>
    <property type="match status" value="1"/>
</dbReference>
<dbReference type="PIRSF" id="PIRSF003095">
    <property type="entry name" value="Trigger_factor"/>
    <property type="match status" value="1"/>
</dbReference>
<dbReference type="InterPro" id="IPR046357">
    <property type="entry name" value="PPIase_dom_sf"/>
</dbReference>
<evidence type="ECO:0000256" key="4">
    <source>
        <dbReference type="ARBA" id="ARBA00016902"/>
    </source>
</evidence>
<dbReference type="SUPFAM" id="SSF54534">
    <property type="entry name" value="FKBP-like"/>
    <property type="match status" value="1"/>
</dbReference>
<comment type="subcellular location">
    <subcellularLocation>
        <location evidence="11">Cytoplasm</location>
    </subcellularLocation>
    <text evidence="11">About half TF is bound to the ribosome near the polypeptide exit tunnel while the other half is free in the cytoplasm.</text>
</comment>
<dbReference type="Gene3D" id="3.10.50.40">
    <property type="match status" value="1"/>
</dbReference>
<dbReference type="SUPFAM" id="SSF109998">
    <property type="entry name" value="Triger factor/SurA peptide-binding domain-like"/>
    <property type="match status" value="1"/>
</dbReference>
<keyword evidence="8 11" id="KW-0413">Isomerase</keyword>
<dbReference type="EC" id="5.2.1.8" evidence="3 11"/>
<evidence type="ECO:0000256" key="11">
    <source>
        <dbReference type="HAMAP-Rule" id="MF_00303"/>
    </source>
</evidence>
<keyword evidence="6 11" id="KW-0697">Rotamase</keyword>
<dbReference type="Pfam" id="PF05697">
    <property type="entry name" value="Trigger_N"/>
    <property type="match status" value="1"/>
</dbReference>
<dbReference type="NCBIfam" id="TIGR00115">
    <property type="entry name" value="tig"/>
    <property type="match status" value="1"/>
</dbReference>
<proteinExistence type="inferred from homology"/>
<dbReference type="EMBL" id="JASJEX010000001">
    <property type="protein sequence ID" value="MDJ1128523.1"/>
    <property type="molecule type" value="Genomic_DNA"/>
</dbReference>
<dbReference type="Gene3D" id="1.10.3120.10">
    <property type="entry name" value="Trigger factor, C-terminal domain"/>
    <property type="match status" value="1"/>
</dbReference>
<comment type="caution">
    <text evidence="14">The sequence shown here is derived from an EMBL/GenBank/DDBJ whole genome shotgun (WGS) entry which is preliminary data.</text>
</comment>
<dbReference type="Gene3D" id="3.30.70.1050">
    <property type="entry name" value="Trigger factor ribosome-binding domain"/>
    <property type="match status" value="1"/>
</dbReference>
<dbReference type="GO" id="GO:0003755">
    <property type="term" value="F:peptidyl-prolyl cis-trans isomerase activity"/>
    <property type="evidence" value="ECO:0007669"/>
    <property type="project" value="UniProtKB-EC"/>
</dbReference>
<keyword evidence="11" id="KW-0963">Cytoplasm</keyword>
<keyword evidence="9 11" id="KW-0131">Cell cycle</keyword>
<sequence length="446" mass="49391">MDITVTAEEPKDSKLVATLTVPAADVDRAIKAAYKEVANKYNFQGFRKGKAPRPVIDSMVGKQNILADATNDVLAQAEPLLLDQLDIVPVGDVDYGENLEPVAEHNDYVVTVTIDLIPEAELISYDPVSINMPPAEVTDAEIDQQLEVLMGYQAHYDEAEEGAEVATGDIVKVTVKDIENGERFAGDDRMLMTGSGMLPEALEEALVGMKVGDSKEVAFEMPGAPTEDDQEPEPVHVVIDVTLNEIQVKHVPELTDEFVDSAFGFENVQALRDAVAAEIKADKDQHLPSLKEERVIVELTKRSELEEVPEDYVKQVHDEIARQFLQDLQAQGQTVDSFLQMRHITMAQLMADMQEQAAEHASQSIALDALARHLDLQLTEDEVKTEFADVYGVKDVDKVMADFKKNGQMPAVRQTIRRSRAVKWLLDTAEVTEVDEVAEKRAADNQ</sequence>
<accession>A0ABT6ZHK0</accession>
<evidence type="ECO:0000256" key="5">
    <source>
        <dbReference type="ARBA" id="ARBA00022618"/>
    </source>
</evidence>
<dbReference type="InterPro" id="IPR036611">
    <property type="entry name" value="Trigger_fac_ribosome-bd_sf"/>
</dbReference>
<name>A0ABT6ZHK0_9ACTN</name>
<evidence type="ECO:0000256" key="6">
    <source>
        <dbReference type="ARBA" id="ARBA00023110"/>
    </source>
</evidence>
<evidence type="ECO:0000256" key="10">
    <source>
        <dbReference type="ARBA" id="ARBA00029986"/>
    </source>
</evidence>
<evidence type="ECO:0000256" key="8">
    <source>
        <dbReference type="ARBA" id="ARBA00023235"/>
    </source>
</evidence>
<organism evidence="14 15">
    <name type="scientific">Kribbibacterium absianum</name>
    <dbReference type="NCBI Taxonomy" id="3044210"/>
    <lineage>
        <taxon>Bacteria</taxon>
        <taxon>Bacillati</taxon>
        <taxon>Actinomycetota</taxon>
        <taxon>Coriobacteriia</taxon>
        <taxon>Coriobacteriales</taxon>
        <taxon>Kribbibacteriaceae</taxon>
        <taxon>Kribbibacterium</taxon>
    </lineage>
</organism>
<dbReference type="SUPFAM" id="SSF102735">
    <property type="entry name" value="Trigger factor ribosome-binding domain"/>
    <property type="match status" value="1"/>
</dbReference>
<dbReference type="RefSeq" id="WP_283712167.1">
    <property type="nucleotide sequence ID" value="NZ_JASJEW010000001.1"/>
</dbReference>
<evidence type="ECO:0000313" key="15">
    <source>
        <dbReference type="Proteomes" id="UP001431693"/>
    </source>
</evidence>
<keyword evidence="5 11" id="KW-0132">Cell division</keyword>